<dbReference type="PANTHER" id="PTHR19328:SF75">
    <property type="entry name" value="ALDOSE SUGAR DEHYDROGENASE YLII"/>
    <property type="match status" value="1"/>
</dbReference>
<evidence type="ECO:0000259" key="1">
    <source>
        <dbReference type="Pfam" id="PF07995"/>
    </source>
</evidence>
<proteinExistence type="predicted"/>
<reference evidence="2" key="1">
    <citation type="submission" date="2018-06" db="EMBL/GenBank/DDBJ databases">
        <authorList>
            <person name="Zhirakovskaya E."/>
        </authorList>
    </citation>
    <scope>NUCLEOTIDE SEQUENCE</scope>
</reference>
<dbReference type="Pfam" id="PF07995">
    <property type="entry name" value="GSDH"/>
    <property type="match status" value="1"/>
</dbReference>
<dbReference type="InterPro" id="IPR012938">
    <property type="entry name" value="Glc/Sorbosone_DH"/>
</dbReference>
<evidence type="ECO:0000313" key="2">
    <source>
        <dbReference type="EMBL" id="VAW33395.1"/>
    </source>
</evidence>
<dbReference type="EMBL" id="UOEW01000030">
    <property type="protein sequence ID" value="VAW33395.1"/>
    <property type="molecule type" value="Genomic_DNA"/>
</dbReference>
<accession>A0A3B0UQN5</accession>
<organism evidence="2">
    <name type="scientific">hydrothermal vent metagenome</name>
    <dbReference type="NCBI Taxonomy" id="652676"/>
    <lineage>
        <taxon>unclassified sequences</taxon>
        <taxon>metagenomes</taxon>
        <taxon>ecological metagenomes</taxon>
    </lineage>
</organism>
<gene>
    <name evidence="2" type="ORF">MNBD_GAMMA01-1788</name>
</gene>
<protein>
    <recommendedName>
        <fullName evidence="1">Glucose/Sorbosone dehydrogenase domain-containing protein</fullName>
    </recommendedName>
</protein>
<feature type="domain" description="Glucose/Sorbosone dehydrogenase" evidence="1">
    <location>
        <begin position="41"/>
        <end position="282"/>
    </location>
</feature>
<sequence>MKKIFTTIALALCSITANAAIPVDLDLTLVGSVSSNLGVRHAGDGSNRLFVISRNGVIRVFDDQDNLLPTPFLDIQSKVVSGGERGLLGLAFHPDYTNNGFFYVNYTKESPNRGDTIIERYQVSAGDVNVADENSGTILMRVVQDFSNHNGGDLLFGPDDYLYIPLGDGGAGNDPNNRAQSMDQLLGKMLRIDVDGSLVASDNECGLEAANYGIPNDNPFANDLPGDDTCDEIWASGLRNPWRSSFDRLTGDFFSGDVGQNAREEINFQPASSTGGENYGWRCREGDIATPGINCIDPPLFVEPILVQTTGSNCAIIGGYRYRGPVVGIQGQYIYGDFCSGRIWFATEDNGIWSDELWSETLGTSSFGEDEVGNVYLSALGGALYRLTGSTIDDLIFENGFE</sequence>
<name>A0A3B0UQN5_9ZZZZ</name>
<dbReference type="InterPro" id="IPR011042">
    <property type="entry name" value="6-blade_b-propeller_TolB-like"/>
</dbReference>
<dbReference type="Gene3D" id="2.120.10.30">
    <property type="entry name" value="TolB, C-terminal domain"/>
    <property type="match status" value="1"/>
</dbReference>
<dbReference type="SUPFAM" id="SSF50952">
    <property type="entry name" value="Soluble quinoprotein glucose dehydrogenase"/>
    <property type="match status" value="1"/>
</dbReference>
<dbReference type="AlphaFoldDB" id="A0A3B0UQN5"/>
<dbReference type="PANTHER" id="PTHR19328">
    <property type="entry name" value="HEDGEHOG-INTERACTING PROTEIN"/>
    <property type="match status" value="1"/>
</dbReference>
<dbReference type="InterPro" id="IPR011041">
    <property type="entry name" value="Quinoprot_gluc/sorb_DH_b-prop"/>
</dbReference>